<proteinExistence type="predicted"/>
<organism evidence="1 2">
    <name type="scientific">Ficus carica</name>
    <name type="common">Common fig</name>
    <dbReference type="NCBI Taxonomy" id="3494"/>
    <lineage>
        <taxon>Eukaryota</taxon>
        <taxon>Viridiplantae</taxon>
        <taxon>Streptophyta</taxon>
        <taxon>Embryophyta</taxon>
        <taxon>Tracheophyta</taxon>
        <taxon>Spermatophyta</taxon>
        <taxon>Magnoliopsida</taxon>
        <taxon>eudicotyledons</taxon>
        <taxon>Gunneridae</taxon>
        <taxon>Pentapetalae</taxon>
        <taxon>rosids</taxon>
        <taxon>fabids</taxon>
        <taxon>Rosales</taxon>
        <taxon>Moraceae</taxon>
        <taxon>Ficeae</taxon>
        <taxon>Ficus</taxon>
    </lineage>
</organism>
<dbReference type="Proteomes" id="UP001187192">
    <property type="component" value="Unassembled WGS sequence"/>
</dbReference>
<sequence length="268" mass="30368">MIEEREGALKNRAPRVCVLSRLDRRKLGYQYDLSAPRAASQIRLTSTRDLNLNVSVSNANMLIQAYASWNNLSYVHEYDATRDKFSPAVGGRSIIGIHHKRNYDIIPTNKLGQDIYIRATELTGLTNIIRMPSGDMKSVKVPVSKNMLDSHLKGKLFKKVRRMVIVMIADGEFPRVGGLSFRQYSVAIRLTPDRSLPSDSLLPRQSARTCGNCSDHSSSELELVNWNEVFFFKVDSPVRNLGPFLFISQHFLHQGRTFSYFVLTNSSL</sequence>
<comment type="caution">
    <text evidence="1">The sequence shown here is derived from an EMBL/GenBank/DDBJ whole genome shotgun (WGS) entry which is preliminary data.</text>
</comment>
<dbReference type="PANTHER" id="PTHR16166">
    <property type="entry name" value="VACUOLAR PROTEIN SORTING-ASSOCIATED PROTEIN VPS13"/>
    <property type="match status" value="1"/>
</dbReference>
<accession>A0AA88CXW6</accession>
<evidence type="ECO:0000313" key="1">
    <source>
        <dbReference type="EMBL" id="GMN21549.1"/>
    </source>
</evidence>
<dbReference type="InterPro" id="IPR026847">
    <property type="entry name" value="VPS13"/>
</dbReference>
<dbReference type="GO" id="GO:0006623">
    <property type="term" value="P:protein targeting to vacuole"/>
    <property type="evidence" value="ECO:0007669"/>
    <property type="project" value="TreeGrafter"/>
</dbReference>
<protein>
    <submittedName>
        <fullName evidence="1">Uncharacterized protein</fullName>
    </submittedName>
</protein>
<dbReference type="AlphaFoldDB" id="A0AA88CXW6"/>
<gene>
    <name evidence="1" type="ORF">TIFTF001_040052</name>
</gene>
<dbReference type="PANTHER" id="PTHR16166:SF137">
    <property type="entry name" value="PLECKSTRIN HOMOLOGY (PH) DOMAIN-CONTAINING PROTEIN"/>
    <property type="match status" value="1"/>
</dbReference>
<reference evidence="1" key="1">
    <citation type="submission" date="2023-07" db="EMBL/GenBank/DDBJ databases">
        <title>draft genome sequence of fig (Ficus carica).</title>
        <authorList>
            <person name="Takahashi T."/>
            <person name="Nishimura K."/>
        </authorList>
    </citation>
    <scope>NUCLEOTIDE SEQUENCE</scope>
</reference>
<evidence type="ECO:0000313" key="2">
    <source>
        <dbReference type="Proteomes" id="UP001187192"/>
    </source>
</evidence>
<dbReference type="GO" id="GO:0045053">
    <property type="term" value="P:protein retention in Golgi apparatus"/>
    <property type="evidence" value="ECO:0007669"/>
    <property type="project" value="TreeGrafter"/>
</dbReference>
<dbReference type="EMBL" id="BTGU01001318">
    <property type="protein sequence ID" value="GMN21549.1"/>
    <property type="molecule type" value="Genomic_DNA"/>
</dbReference>
<name>A0AA88CXW6_FICCA</name>
<keyword evidence="2" id="KW-1185">Reference proteome</keyword>